<gene>
    <name evidence="2" type="ORF">HNV11_14930</name>
</gene>
<accession>A0A6M5YBE4</accession>
<evidence type="ECO:0000313" key="2">
    <source>
        <dbReference type="EMBL" id="QJW90583.1"/>
    </source>
</evidence>
<organism evidence="2 3">
    <name type="scientific">Spirosoma taeanense</name>
    <dbReference type="NCBI Taxonomy" id="2735870"/>
    <lineage>
        <taxon>Bacteria</taxon>
        <taxon>Pseudomonadati</taxon>
        <taxon>Bacteroidota</taxon>
        <taxon>Cytophagia</taxon>
        <taxon>Cytophagales</taxon>
        <taxon>Cytophagaceae</taxon>
        <taxon>Spirosoma</taxon>
    </lineage>
</organism>
<dbReference type="EMBL" id="CP053435">
    <property type="protein sequence ID" value="QJW90583.1"/>
    <property type="molecule type" value="Genomic_DNA"/>
</dbReference>
<proteinExistence type="predicted"/>
<dbReference type="AlphaFoldDB" id="A0A6M5YBE4"/>
<dbReference type="RefSeq" id="WP_171740427.1">
    <property type="nucleotide sequence ID" value="NZ_CP053435.1"/>
</dbReference>
<dbReference type="Proteomes" id="UP000502756">
    <property type="component" value="Chromosome"/>
</dbReference>
<protein>
    <submittedName>
        <fullName evidence="2">Uncharacterized protein</fullName>
    </submittedName>
</protein>
<feature type="transmembrane region" description="Helical" evidence="1">
    <location>
        <begin position="12"/>
        <end position="33"/>
    </location>
</feature>
<dbReference type="KEGG" id="stae:HNV11_14930"/>
<keyword evidence="1" id="KW-1133">Transmembrane helix</keyword>
<sequence length="134" mass="15041">MANIVEYHKDKGPIVLEVTSGFACVGSFLLLLFKNGEVEEMFPDRSKSISDNIPDIFSTSLQTLKDSTLTIVGKYAPAPSHNQIFVKYEFFQLEKDDPEADLAKLKISPVDGGIIQELSDIMIKRRNVFTFQPI</sequence>
<evidence type="ECO:0000256" key="1">
    <source>
        <dbReference type="SAM" id="Phobius"/>
    </source>
</evidence>
<reference evidence="2 3" key="1">
    <citation type="submission" date="2020-05" db="EMBL/GenBank/DDBJ databases">
        <title>Genome sequencing of Spirosoma sp. TS118.</title>
        <authorList>
            <person name="Lee J.-H."/>
            <person name="Jeong S."/>
            <person name="Zhao L."/>
            <person name="Jung J.-H."/>
            <person name="Kim M.-K."/>
            <person name="Lim S."/>
        </authorList>
    </citation>
    <scope>NUCLEOTIDE SEQUENCE [LARGE SCALE GENOMIC DNA]</scope>
    <source>
        <strain evidence="2 3">TS118</strain>
    </source>
</reference>
<evidence type="ECO:0000313" key="3">
    <source>
        <dbReference type="Proteomes" id="UP000502756"/>
    </source>
</evidence>
<name>A0A6M5YBE4_9BACT</name>
<keyword evidence="3" id="KW-1185">Reference proteome</keyword>
<keyword evidence="1" id="KW-0812">Transmembrane</keyword>
<keyword evidence="1" id="KW-0472">Membrane</keyword>